<dbReference type="SUPFAM" id="SSF53474">
    <property type="entry name" value="alpha/beta-Hydrolases"/>
    <property type="match status" value="1"/>
</dbReference>
<name>A0A0F5MWT6_9MYCO</name>
<reference evidence="5 8" key="3">
    <citation type="submission" date="2016-12" db="EMBL/GenBank/DDBJ databases">
        <title>The new phylogeny of genus Mycobacterium.</title>
        <authorList>
            <person name="Tortoli E."/>
            <person name="Trovato A."/>
            <person name="Cirillo D.M."/>
        </authorList>
    </citation>
    <scope>NUCLEOTIDE SEQUENCE [LARGE SCALE GENOMIC DNA]</scope>
    <source>
        <strain evidence="5 8">DSM 44942</strain>
    </source>
</reference>
<dbReference type="PANTHER" id="PTHR22946">
    <property type="entry name" value="DIENELACTONE HYDROLASE DOMAIN-CONTAINING PROTEIN-RELATED"/>
    <property type="match status" value="1"/>
</dbReference>
<feature type="domain" description="Serine aminopeptidase S33" evidence="3">
    <location>
        <begin position="29"/>
        <end position="145"/>
    </location>
</feature>
<dbReference type="PANTHER" id="PTHR22946:SF9">
    <property type="entry name" value="POLYKETIDE TRANSFERASE AF380"/>
    <property type="match status" value="1"/>
</dbReference>
<dbReference type="AlphaFoldDB" id="A0A0F5MWT6"/>
<dbReference type="GO" id="GO:0052689">
    <property type="term" value="F:carboxylic ester hydrolase activity"/>
    <property type="evidence" value="ECO:0007669"/>
    <property type="project" value="UniProtKB-ARBA"/>
</dbReference>
<dbReference type="OrthoDB" id="5902829at2"/>
<evidence type="ECO:0000256" key="1">
    <source>
        <dbReference type="ARBA" id="ARBA00008645"/>
    </source>
</evidence>
<dbReference type="Proteomes" id="UP000034416">
    <property type="component" value="Unassembled WGS sequence"/>
</dbReference>
<accession>A0A0F5MWT6</accession>
<dbReference type="InterPro" id="IPR022742">
    <property type="entry name" value="Hydrolase_4"/>
</dbReference>
<dbReference type="EMBL" id="LASW01000045">
    <property type="protein sequence ID" value="KKB99079.1"/>
    <property type="molecule type" value="Genomic_DNA"/>
</dbReference>
<evidence type="ECO:0000313" key="7">
    <source>
        <dbReference type="Proteomes" id="UP000034416"/>
    </source>
</evidence>
<sequence length="299" mass="31779">MTPDTTTTHFDSQGTRCAAWLTLPPRPGPHPVVVLAHGFGANHTMSLGQYEQHFSQAGIATLAFDYRHTGDSGGLPRQRLSLRNHRQDIHAAIDFARGRPELDATRIALWGSSLGAMHALKVAAGRPDLAAVVVQCPIVDGPATLRRLGLGAALRLGPAMLADAARRLVGATPHYVPIVGPAGSTAAVTAAGALQGWRGVVSPGGSFDNRVGASDVLGIAFTSALRSSRQIAAPLLVCVSERDNLMDPRHAVTVAQRAPRGQARHYDSDHFEVYHPPLLTRILADQTEFLQRSFDAAIA</sequence>
<protein>
    <submittedName>
        <fullName evidence="4">Alpha/beta hydrolase</fullName>
    </submittedName>
</protein>
<evidence type="ECO:0000256" key="2">
    <source>
        <dbReference type="ARBA" id="ARBA00022801"/>
    </source>
</evidence>
<evidence type="ECO:0000313" key="8">
    <source>
        <dbReference type="Proteomes" id="UP000192327"/>
    </source>
</evidence>
<comment type="similarity">
    <text evidence="1">Belongs to the AB hydrolase superfamily.</text>
</comment>
<organism evidence="4 7">
    <name type="scientific">Mycolicibacter arupensis</name>
    <dbReference type="NCBI Taxonomy" id="342002"/>
    <lineage>
        <taxon>Bacteria</taxon>
        <taxon>Bacillati</taxon>
        <taxon>Actinomycetota</taxon>
        <taxon>Actinomycetes</taxon>
        <taxon>Mycobacteriales</taxon>
        <taxon>Mycobacteriaceae</taxon>
        <taxon>Mycolicibacter</taxon>
    </lineage>
</organism>
<dbReference type="InterPro" id="IPR029058">
    <property type="entry name" value="AB_hydrolase_fold"/>
</dbReference>
<evidence type="ECO:0000313" key="9">
    <source>
        <dbReference type="Proteomes" id="UP000321797"/>
    </source>
</evidence>
<dbReference type="Proteomes" id="UP000321797">
    <property type="component" value="Unassembled WGS sequence"/>
</dbReference>
<dbReference type="Gene3D" id="3.40.50.1820">
    <property type="entry name" value="alpha/beta hydrolase"/>
    <property type="match status" value="1"/>
</dbReference>
<dbReference type="PATRIC" id="fig|342002.3.peg.2830"/>
<proteinExistence type="inferred from homology"/>
<evidence type="ECO:0000313" key="5">
    <source>
        <dbReference type="EMBL" id="OQZ97424.1"/>
    </source>
</evidence>
<keyword evidence="2 4" id="KW-0378">Hydrolase</keyword>
<dbReference type="STRING" id="342002.BST15_10480"/>
<reference evidence="7" key="1">
    <citation type="submission" date="2015-04" db="EMBL/GenBank/DDBJ databases">
        <title>Genome sequence of Mycobacterium arupense GUC1.</title>
        <authorList>
            <person name="Greninger A.L."/>
            <person name="Cunningham G."/>
            <person name="Chiu C.Y."/>
            <person name="Miller S."/>
        </authorList>
    </citation>
    <scope>NUCLEOTIDE SEQUENCE [LARGE SCALE GENOMIC DNA]</scope>
    <source>
        <strain evidence="7">GUC1</strain>
    </source>
</reference>
<dbReference type="EMBL" id="MVHH01000017">
    <property type="protein sequence ID" value="OQZ97424.1"/>
    <property type="molecule type" value="Genomic_DNA"/>
</dbReference>
<comment type="caution">
    <text evidence="4">The sequence shown here is derived from an EMBL/GenBank/DDBJ whole genome shotgun (WGS) entry which is preliminary data.</text>
</comment>
<evidence type="ECO:0000259" key="3">
    <source>
        <dbReference type="Pfam" id="PF12146"/>
    </source>
</evidence>
<gene>
    <name evidence="5" type="ORF">BST15_10480</name>
    <name evidence="6" type="ORF">E6Q54_17610</name>
    <name evidence="4" type="ORF">WR43_11450</name>
</gene>
<evidence type="ECO:0000313" key="6">
    <source>
        <dbReference type="EMBL" id="TXI52832.1"/>
    </source>
</evidence>
<reference evidence="4" key="2">
    <citation type="submission" date="2015-04" db="EMBL/GenBank/DDBJ databases">
        <title>Genome sequence of Mycobacterium arupense strain GUC1.</title>
        <authorList>
            <person name="Greninger A.L."/>
            <person name="Cunningham G."/>
            <person name="Chiu C.Y."/>
            <person name="Miller S."/>
        </authorList>
    </citation>
    <scope>NUCLEOTIDE SEQUENCE</scope>
    <source>
        <strain evidence="4">GUC1</strain>
    </source>
</reference>
<dbReference type="Proteomes" id="UP000192327">
    <property type="component" value="Unassembled WGS sequence"/>
</dbReference>
<dbReference type="RefSeq" id="WP_046189713.1">
    <property type="nucleotide sequence ID" value="NZ_JACKUJ010000021.1"/>
</dbReference>
<dbReference type="Pfam" id="PF12146">
    <property type="entry name" value="Hydrolase_4"/>
    <property type="match status" value="1"/>
</dbReference>
<keyword evidence="8" id="KW-1185">Reference proteome</keyword>
<evidence type="ECO:0000313" key="4">
    <source>
        <dbReference type="EMBL" id="KKB99079.1"/>
    </source>
</evidence>
<dbReference type="InterPro" id="IPR050261">
    <property type="entry name" value="FrsA_esterase"/>
</dbReference>
<dbReference type="EMBL" id="SSGD01000118">
    <property type="protein sequence ID" value="TXI52832.1"/>
    <property type="molecule type" value="Genomic_DNA"/>
</dbReference>
<reference evidence="6 9" key="4">
    <citation type="submission" date="2018-09" db="EMBL/GenBank/DDBJ databases">
        <title>Metagenome Assembled Genomes from an Advanced Water Purification Facility.</title>
        <authorList>
            <person name="Stamps B.W."/>
            <person name="Spear J.R."/>
        </authorList>
    </citation>
    <scope>NUCLEOTIDE SEQUENCE [LARGE SCALE GENOMIC DNA]</scope>
    <source>
        <strain evidence="6">Bin_29_2</strain>
    </source>
</reference>